<keyword evidence="4" id="KW-1185">Reference proteome</keyword>
<gene>
    <name evidence="3" type="ORF">RY831_29635</name>
</gene>
<protein>
    <submittedName>
        <fullName evidence="3">Transposase</fullName>
    </submittedName>
</protein>
<evidence type="ECO:0000313" key="4">
    <source>
        <dbReference type="Proteomes" id="UP001352263"/>
    </source>
</evidence>
<name>A0ABU6JI15_9BURK</name>
<reference evidence="3 4" key="1">
    <citation type="submission" date="2023-10" db="EMBL/GenBank/DDBJ databases">
        <title>Noviherbaspirillum sp. CPCC 100848 genome assembly.</title>
        <authorList>
            <person name="Li X.Y."/>
            <person name="Fang X.M."/>
        </authorList>
    </citation>
    <scope>NUCLEOTIDE SEQUENCE [LARGE SCALE GENOMIC DNA]</scope>
    <source>
        <strain evidence="3 4">CPCC 100848</strain>
    </source>
</reference>
<feature type="domain" description="Transposase IS801/IS1294" evidence="2">
    <location>
        <begin position="29"/>
        <end position="209"/>
    </location>
</feature>
<comment type="caution">
    <text evidence="3">The sequence shown here is derived from an EMBL/GenBank/DDBJ whole genome shotgun (WGS) entry which is preliminary data.</text>
</comment>
<dbReference type="Proteomes" id="UP001352263">
    <property type="component" value="Unassembled WGS sequence"/>
</dbReference>
<organism evidence="3 4">
    <name type="scientific">Noviherbaspirillum album</name>
    <dbReference type="NCBI Taxonomy" id="3080276"/>
    <lineage>
        <taxon>Bacteria</taxon>
        <taxon>Pseudomonadati</taxon>
        <taxon>Pseudomonadota</taxon>
        <taxon>Betaproteobacteria</taxon>
        <taxon>Burkholderiales</taxon>
        <taxon>Oxalobacteraceae</taxon>
        <taxon>Noviherbaspirillum</taxon>
    </lineage>
</organism>
<dbReference type="PANTHER" id="PTHR37023">
    <property type="entry name" value="TRANSPOSASE"/>
    <property type="match status" value="1"/>
</dbReference>
<dbReference type="InterPro" id="IPR007069">
    <property type="entry name" value="Transposase_32"/>
</dbReference>
<dbReference type="EMBL" id="JAWIIV010000049">
    <property type="protein sequence ID" value="MEC4723320.1"/>
    <property type="molecule type" value="Genomic_DNA"/>
</dbReference>
<sequence length="282" mass="31888">MMEILFQCARDSLMQMLRDERRLGHAEPGFLLALHTWGRSLSLHPHLHCLITDGGLSNHGWQVPRGSCFLPARALMAKFRGKFIAVVQSALEHGDLTLPSTTDPARMQTCLNKLGRTKWNVHLRERYGHGNGVVQYLARYVRGGPIQDSQIGITDDKHVSFRYTPHIDAPAGEKSSVMRLTSDAFLRRYLQHVPEPRKHTVRSYGLYAPRKSDLLNRARDVFGQPPVPEHEPIAWQSYLQQRSLDSGLHQCPLCGHVMRSTRRIAPQRGPPVPNTTEGHGHV</sequence>
<proteinExistence type="predicted"/>
<dbReference type="Pfam" id="PF04986">
    <property type="entry name" value="Y2_Tnp"/>
    <property type="match status" value="1"/>
</dbReference>
<accession>A0ABU6JI15</accession>
<evidence type="ECO:0000256" key="1">
    <source>
        <dbReference type="SAM" id="MobiDB-lite"/>
    </source>
</evidence>
<evidence type="ECO:0000313" key="3">
    <source>
        <dbReference type="EMBL" id="MEC4723320.1"/>
    </source>
</evidence>
<evidence type="ECO:0000259" key="2">
    <source>
        <dbReference type="Pfam" id="PF04986"/>
    </source>
</evidence>
<feature type="region of interest" description="Disordered" evidence="1">
    <location>
        <begin position="262"/>
        <end position="282"/>
    </location>
</feature>
<dbReference type="PANTHER" id="PTHR37023:SF1">
    <property type="entry name" value="ISSOD25 TRANSPOSASE TNPA_ISSOD25"/>
    <property type="match status" value="1"/>
</dbReference>